<evidence type="ECO:0000256" key="3">
    <source>
        <dbReference type="ARBA" id="ARBA00022679"/>
    </source>
</evidence>
<dbReference type="RefSeq" id="WP_053236475.1">
    <property type="nucleotide sequence ID" value="NZ_CP011125.1"/>
</dbReference>
<accession>A0A0F6W7J3</accession>
<comment type="similarity">
    <text evidence="1">Belongs to the glycosyltransferase 2 family.</text>
</comment>
<dbReference type="CDD" id="cd06438">
    <property type="entry name" value="EpsO_like"/>
    <property type="match status" value="1"/>
</dbReference>
<keyword evidence="5" id="KW-1185">Reference proteome</keyword>
<organism evidence="4 5">
    <name type="scientific">Sandaracinus amylolyticus</name>
    <dbReference type="NCBI Taxonomy" id="927083"/>
    <lineage>
        <taxon>Bacteria</taxon>
        <taxon>Pseudomonadati</taxon>
        <taxon>Myxococcota</taxon>
        <taxon>Polyangia</taxon>
        <taxon>Polyangiales</taxon>
        <taxon>Sandaracinaceae</taxon>
        <taxon>Sandaracinus</taxon>
    </lineage>
</organism>
<keyword evidence="3 4" id="KW-0808">Transferase</keyword>
<sequence length="394" mass="41945">MFFTSLGLAGTALTLPGTLELAALTLGSVLPREPRRADPARCGKLAVVVPAHDEEGGIAACVHSLLACDAPPNGARILVIADNCSDATAERARDAGAEVLERNDRANRGKGFALEMAFAHVLADPEIEAVLVVDADTEVAPGFLVAMAAAFAGGADGVQSRYLVANPEAGPKARLMNVAFLAFNVARPRARERFGLSVGILGNGFGLHRRVLDELPYTARSVVEDLEYHLMLVRKGFAIRFVEETFVRADMPTSEEGIDTQRARWEGGRFRMIREHVPALLRDVLAGNRTMLEPLGELLLLPLATHVGTLLCVLVIPFPPTQLYAAGALGLVGAHVLSALYVGGGTAEDVSALARAPLYVAQKAMKLPSLLRASRKDQAWIRTARDPRPAATAG</sequence>
<evidence type="ECO:0000256" key="1">
    <source>
        <dbReference type="ARBA" id="ARBA00006739"/>
    </source>
</evidence>
<protein>
    <submittedName>
        <fullName evidence="4">Glycosyl transferase, family 2</fullName>
    </submittedName>
</protein>
<dbReference type="EMBL" id="CP011125">
    <property type="protein sequence ID" value="AKF09430.1"/>
    <property type="molecule type" value="Genomic_DNA"/>
</dbReference>
<dbReference type="AlphaFoldDB" id="A0A0F6W7J3"/>
<reference evidence="4 5" key="1">
    <citation type="submission" date="2015-03" db="EMBL/GenBank/DDBJ databases">
        <title>Genome assembly of Sandaracinus amylolyticus DSM 53668.</title>
        <authorList>
            <person name="Sharma G."/>
            <person name="Subramanian S."/>
        </authorList>
    </citation>
    <scope>NUCLEOTIDE SEQUENCE [LARGE SCALE GENOMIC DNA]</scope>
    <source>
        <strain evidence="4 5">DSM 53668</strain>
    </source>
</reference>
<dbReference type="SUPFAM" id="SSF53448">
    <property type="entry name" value="Nucleotide-diphospho-sugar transferases"/>
    <property type="match status" value="1"/>
</dbReference>
<evidence type="ECO:0000313" key="5">
    <source>
        <dbReference type="Proteomes" id="UP000034883"/>
    </source>
</evidence>
<dbReference type="Pfam" id="PF13641">
    <property type="entry name" value="Glyco_tranf_2_3"/>
    <property type="match status" value="1"/>
</dbReference>
<dbReference type="InterPro" id="IPR029044">
    <property type="entry name" value="Nucleotide-diphossugar_trans"/>
</dbReference>
<dbReference type="OrthoDB" id="9806824at2"/>
<name>A0A0F6W7J3_9BACT</name>
<dbReference type="PANTHER" id="PTHR43630:SF1">
    <property type="entry name" value="POLY-BETA-1,6-N-ACETYL-D-GLUCOSAMINE SYNTHASE"/>
    <property type="match status" value="1"/>
</dbReference>
<gene>
    <name evidence="4" type="ORF">DB32_006579</name>
</gene>
<evidence type="ECO:0000256" key="2">
    <source>
        <dbReference type="ARBA" id="ARBA00022676"/>
    </source>
</evidence>
<dbReference type="PANTHER" id="PTHR43630">
    <property type="entry name" value="POLY-BETA-1,6-N-ACETYL-D-GLUCOSAMINE SYNTHASE"/>
    <property type="match status" value="1"/>
</dbReference>
<proteinExistence type="inferred from homology"/>
<dbReference type="Gene3D" id="3.90.550.10">
    <property type="entry name" value="Spore Coat Polysaccharide Biosynthesis Protein SpsA, Chain A"/>
    <property type="match status" value="1"/>
</dbReference>
<dbReference type="Proteomes" id="UP000034883">
    <property type="component" value="Chromosome"/>
</dbReference>
<evidence type="ECO:0000313" key="4">
    <source>
        <dbReference type="EMBL" id="AKF09430.1"/>
    </source>
</evidence>
<dbReference type="GO" id="GO:0016757">
    <property type="term" value="F:glycosyltransferase activity"/>
    <property type="evidence" value="ECO:0007669"/>
    <property type="project" value="UniProtKB-KW"/>
</dbReference>
<dbReference type="STRING" id="927083.DB32_006579"/>
<dbReference type="KEGG" id="samy:DB32_006579"/>
<keyword evidence="2" id="KW-0328">Glycosyltransferase</keyword>